<protein>
    <submittedName>
        <fullName evidence="2">Uncharacterized protein</fullName>
    </submittedName>
</protein>
<sequence>MSDDEYTGPPIPRNIAELLDIPLDDPDVEPEEPLPANDRQRA</sequence>
<gene>
    <name evidence="2" type="ORF">SAMN05421811_103160</name>
</gene>
<organism evidence="2 3">
    <name type="scientific">Nonomuraea wenchangensis</name>
    <dbReference type="NCBI Taxonomy" id="568860"/>
    <lineage>
        <taxon>Bacteria</taxon>
        <taxon>Bacillati</taxon>
        <taxon>Actinomycetota</taxon>
        <taxon>Actinomycetes</taxon>
        <taxon>Streptosporangiales</taxon>
        <taxon>Streptosporangiaceae</taxon>
        <taxon>Nonomuraea</taxon>
    </lineage>
</organism>
<dbReference type="AlphaFoldDB" id="A0A1I0EQV4"/>
<evidence type="ECO:0000256" key="1">
    <source>
        <dbReference type="SAM" id="MobiDB-lite"/>
    </source>
</evidence>
<proteinExistence type="predicted"/>
<feature type="region of interest" description="Disordered" evidence="1">
    <location>
        <begin position="22"/>
        <end position="42"/>
    </location>
</feature>
<name>A0A1I0EQV4_9ACTN</name>
<dbReference type="Proteomes" id="UP000199361">
    <property type="component" value="Unassembled WGS sequence"/>
</dbReference>
<evidence type="ECO:0000313" key="2">
    <source>
        <dbReference type="EMBL" id="SET47697.1"/>
    </source>
</evidence>
<keyword evidence="3" id="KW-1185">Reference proteome</keyword>
<feature type="compositionally biased region" description="Acidic residues" evidence="1">
    <location>
        <begin position="22"/>
        <end position="32"/>
    </location>
</feature>
<accession>A0A1I0EQV4</accession>
<dbReference type="RefSeq" id="WP_281249559.1">
    <property type="nucleotide sequence ID" value="NZ_FOHX01000003.1"/>
</dbReference>
<dbReference type="EMBL" id="FOHX01000003">
    <property type="protein sequence ID" value="SET47697.1"/>
    <property type="molecule type" value="Genomic_DNA"/>
</dbReference>
<evidence type="ECO:0000313" key="3">
    <source>
        <dbReference type="Proteomes" id="UP000199361"/>
    </source>
</evidence>
<reference evidence="2 3" key="1">
    <citation type="submission" date="2016-10" db="EMBL/GenBank/DDBJ databases">
        <authorList>
            <person name="de Groot N.N."/>
        </authorList>
    </citation>
    <scope>NUCLEOTIDE SEQUENCE [LARGE SCALE GENOMIC DNA]</scope>
    <source>
        <strain evidence="2 3">CGMCC 4.5598</strain>
    </source>
</reference>